<organism evidence="1 2">
    <name type="scientific">Lactuca sativa</name>
    <name type="common">Garden lettuce</name>
    <dbReference type="NCBI Taxonomy" id="4236"/>
    <lineage>
        <taxon>Eukaryota</taxon>
        <taxon>Viridiplantae</taxon>
        <taxon>Streptophyta</taxon>
        <taxon>Embryophyta</taxon>
        <taxon>Tracheophyta</taxon>
        <taxon>Spermatophyta</taxon>
        <taxon>Magnoliopsida</taxon>
        <taxon>eudicotyledons</taxon>
        <taxon>Gunneridae</taxon>
        <taxon>Pentapetalae</taxon>
        <taxon>asterids</taxon>
        <taxon>campanulids</taxon>
        <taxon>Asterales</taxon>
        <taxon>Asteraceae</taxon>
        <taxon>Cichorioideae</taxon>
        <taxon>Cichorieae</taxon>
        <taxon>Lactucinae</taxon>
        <taxon>Lactuca</taxon>
    </lineage>
</organism>
<reference evidence="1 2" key="1">
    <citation type="journal article" date="2017" name="Nat. Commun.">
        <title>Genome assembly with in vitro proximity ligation data and whole-genome triplication in lettuce.</title>
        <authorList>
            <person name="Reyes-Chin-Wo S."/>
            <person name="Wang Z."/>
            <person name="Yang X."/>
            <person name="Kozik A."/>
            <person name="Arikit S."/>
            <person name="Song C."/>
            <person name="Xia L."/>
            <person name="Froenicke L."/>
            <person name="Lavelle D.O."/>
            <person name="Truco M.J."/>
            <person name="Xia R."/>
            <person name="Zhu S."/>
            <person name="Xu C."/>
            <person name="Xu H."/>
            <person name="Xu X."/>
            <person name="Cox K."/>
            <person name="Korf I."/>
            <person name="Meyers B.C."/>
            <person name="Michelmore R.W."/>
        </authorList>
    </citation>
    <scope>NUCLEOTIDE SEQUENCE [LARGE SCALE GENOMIC DNA]</scope>
    <source>
        <strain evidence="2">cv. Salinas</strain>
        <tissue evidence="1">Seedlings</tissue>
    </source>
</reference>
<gene>
    <name evidence="1" type="ORF">LSAT_V11C100042610</name>
</gene>
<dbReference type="AlphaFoldDB" id="A0A9R1WQR9"/>
<dbReference type="EMBL" id="NBSK02000001">
    <property type="protein sequence ID" value="KAJ0227973.1"/>
    <property type="molecule type" value="Genomic_DNA"/>
</dbReference>
<proteinExistence type="predicted"/>
<evidence type="ECO:0000313" key="2">
    <source>
        <dbReference type="Proteomes" id="UP000235145"/>
    </source>
</evidence>
<protein>
    <submittedName>
        <fullName evidence="1">Uncharacterized protein</fullName>
    </submittedName>
</protein>
<evidence type="ECO:0000313" key="1">
    <source>
        <dbReference type="EMBL" id="KAJ0227973.1"/>
    </source>
</evidence>
<accession>A0A9R1WQR9</accession>
<comment type="caution">
    <text evidence="1">The sequence shown here is derived from an EMBL/GenBank/DDBJ whole genome shotgun (WGS) entry which is preliminary data.</text>
</comment>
<dbReference type="Proteomes" id="UP000235145">
    <property type="component" value="Unassembled WGS sequence"/>
</dbReference>
<name>A0A9R1WQR9_LACSA</name>
<sequence>MDSIYDLSVGTANEFQLGEGVDNTGVTTKFLTYNCSINLLVNIKSSLYGLHIHPELLTLSFNNIPIVTSSVSFLLDPSLKPKRSMLIHKNINLSRLNY</sequence>
<keyword evidence="2" id="KW-1185">Reference proteome</keyword>